<dbReference type="CDD" id="cd02247">
    <property type="entry name" value="cupin_pirin_C"/>
    <property type="match status" value="1"/>
</dbReference>
<dbReference type="InterPro" id="IPR014710">
    <property type="entry name" value="RmlC-like_jellyroll"/>
</dbReference>
<comment type="caution">
    <text evidence="5">The sequence shown here is derived from an EMBL/GenBank/DDBJ whole genome shotgun (WGS) entry which is preliminary data.</text>
</comment>
<dbReference type="PIRSF" id="PIRSF006232">
    <property type="entry name" value="Pirin"/>
    <property type="match status" value="1"/>
</dbReference>
<dbReference type="Pfam" id="PF02678">
    <property type="entry name" value="Pirin"/>
    <property type="match status" value="1"/>
</dbReference>
<evidence type="ECO:0000256" key="2">
    <source>
        <dbReference type="RuleBase" id="RU003457"/>
    </source>
</evidence>
<dbReference type="SUPFAM" id="SSF51182">
    <property type="entry name" value="RmlC-like cupins"/>
    <property type="match status" value="1"/>
</dbReference>
<dbReference type="PANTHER" id="PTHR13903:SF8">
    <property type="entry name" value="PIRIN"/>
    <property type="match status" value="1"/>
</dbReference>
<dbReference type="Pfam" id="PF05726">
    <property type="entry name" value="Pirin_C"/>
    <property type="match status" value="1"/>
</dbReference>
<dbReference type="InterPro" id="IPR003829">
    <property type="entry name" value="Pirin_N_dom"/>
</dbReference>
<dbReference type="EMBL" id="JAOTJC010000006">
    <property type="protein sequence ID" value="MCU7554276.1"/>
    <property type="molecule type" value="Genomic_DNA"/>
</dbReference>
<feature type="domain" description="Pirin C-terminal" evidence="4">
    <location>
        <begin position="176"/>
        <end position="270"/>
    </location>
</feature>
<organism evidence="5 6">
    <name type="scientific">Alteromonas salexigens</name>
    <dbReference type="NCBI Taxonomy" id="2982530"/>
    <lineage>
        <taxon>Bacteria</taxon>
        <taxon>Pseudomonadati</taxon>
        <taxon>Pseudomonadota</taxon>
        <taxon>Gammaproteobacteria</taxon>
        <taxon>Alteromonadales</taxon>
        <taxon>Alteromonadaceae</taxon>
        <taxon>Alteromonas/Salinimonas group</taxon>
        <taxon>Alteromonas</taxon>
    </lineage>
</organism>
<dbReference type="InterPro" id="IPR008778">
    <property type="entry name" value="Pirin_C_dom"/>
</dbReference>
<feature type="domain" description="Pirin N-terminal" evidence="3">
    <location>
        <begin position="21"/>
        <end position="120"/>
    </location>
</feature>
<name>A0ABT2VPW2_9ALTE</name>
<reference evidence="6" key="1">
    <citation type="submission" date="2023-07" db="EMBL/GenBank/DDBJ databases">
        <title>Study on multiphase classification of strain Alteromonas salexigens isolated from the Yellow Sea.</title>
        <authorList>
            <person name="Sun L."/>
        </authorList>
    </citation>
    <scope>NUCLEOTIDE SEQUENCE [LARGE SCALE GENOMIC DNA]</scope>
    <source>
        <strain evidence="6">ASW11-19</strain>
    </source>
</reference>
<protein>
    <submittedName>
        <fullName evidence="5">Pirin family protein</fullName>
    </submittedName>
</protein>
<dbReference type="PANTHER" id="PTHR13903">
    <property type="entry name" value="PIRIN-RELATED"/>
    <property type="match status" value="1"/>
</dbReference>
<evidence type="ECO:0000259" key="4">
    <source>
        <dbReference type="Pfam" id="PF05726"/>
    </source>
</evidence>
<evidence type="ECO:0000313" key="5">
    <source>
        <dbReference type="EMBL" id="MCU7554276.1"/>
    </source>
</evidence>
<proteinExistence type="inferred from homology"/>
<dbReference type="InterPro" id="IPR012093">
    <property type="entry name" value="Pirin"/>
</dbReference>
<accession>A0ABT2VPW2</accession>
<dbReference type="Proteomes" id="UP001209257">
    <property type="component" value="Unassembled WGS sequence"/>
</dbReference>
<dbReference type="Gene3D" id="2.60.120.10">
    <property type="entry name" value="Jelly Rolls"/>
    <property type="match status" value="2"/>
</dbReference>
<gene>
    <name evidence="5" type="ORF">OCL06_06670</name>
</gene>
<evidence type="ECO:0000259" key="3">
    <source>
        <dbReference type="Pfam" id="PF02678"/>
    </source>
</evidence>
<keyword evidence="6" id="KW-1185">Reference proteome</keyword>
<dbReference type="CDD" id="cd02909">
    <property type="entry name" value="cupin_pirin_N"/>
    <property type="match status" value="1"/>
</dbReference>
<sequence length="274" mass="29067">MKRGTVRTLRGIATQDGAGVKLTRIIGQPAQGQLDPFLMLDFFGSDTPQDYLAGFPSHPHRGFQTVTYMLAGRMRHRDSVGNDGIIEAGGIQWMNAGRGIVHEELPEQEDGLLQGFQLWVNLPAAQKMSAPGYQDIPSSQVPEVALASGKVRVLAGWFGEAQGPVGTQAVAPLFLDLHLSNDDVTVPVPDGHTAFLYCYDDTVLVAGKPVAAGELAILERQGDVHVTGAGKAIVVAGAPLGEPVVQHGPFVMNTAEEIREAIADFQAGRLGQAG</sequence>
<evidence type="ECO:0000313" key="6">
    <source>
        <dbReference type="Proteomes" id="UP001209257"/>
    </source>
</evidence>
<evidence type="ECO:0000256" key="1">
    <source>
        <dbReference type="ARBA" id="ARBA00008416"/>
    </source>
</evidence>
<dbReference type="InterPro" id="IPR011051">
    <property type="entry name" value="RmlC_Cupin_sf"/>
</dbReference>
<dbReference type="RefSeq" id="WP_262992954.1">
    <property type="nucleotide sequence ID" value="NZ_JAOTJC010000006.1"/>
</dbReference>
<comment type="similarity">
    <text evidence="1 2">Belongs to the pirin family.</text>
</comment>